<protein>
    <submittedName>
        <fullName evidence="1">Uncharacterized protein</fullName>
    </submittedName>
</protein>
<reference evidence="1" key="1">
    <citation type="journal article" date="2021" name="Proc. Natl. Acad. Sci. U.S.A.">
        <title>A Catalog of Tens of Thousands of Viruses from Human Metagenomes Reveals Hidden Associations with Chronic Diseases.</title>
        <authorList>
            <person name="Tisza M.J."/>
            <person name="Buck C.B."/>
        </authorList>
    </citation>
    <scope>NUCLEOTIDE SEQUENCE</scope>
    <source>
        <strain evidence="1">Ctj4n23</strain>
    </source>
</reference>
<accession>A0A8S5UWP1</accession>
<organism evidence="1">
    <name type="scientific">Myoviridae sp. ctj4n23</name>
    <dbReference type="NCBI Taxonomy" id="2825159"/>
    <lineage>
        <taxon>Viruses</taxon>
        <taxon>Duplodnaviria</taxon>
        <taxon>Heunggongvirae</taxon>
        <taxon>Uroviricota</taxon>
        <taxon>Caudoviricetes</taxon>
    </lineage>
</organism>
<evidence type="ECO:0000313" key="1">
    <source>
        <dbReference type="EMBL" id="DAF98867.1"/>
    </source>
</evidence>
<name>A0A8S5UWP1_9CAUD</name>
<proteinExistence type="predicted"/>
<sequence>MNILKVINSKKNVLLNDNQTCAFLKHRLTFSGTGDIPYIGSAATPDWKYRISQSQSYSVRAKGTKSSTVHITIPITQRDSDEYYIYSVASASPLEMVSTGERMAVDTATGLKKPLFICRIYVPYTTDIGSILRGLEIYVYSNKISKSETYGMEVFDEKGKPVFNSANYYIRAKDTCFKHYTEADTTSDKFKESHTYEVTKLGLTVVNSVPGQYIGFDGNVVYAYPSASLPPNFFRPTKFSGTLQYIVSELDQHKHFPESVDLAEI</sequence>
<dbReference type="EMBL" id="BK016156">
    <property type="protein sequence ID" value="DAF98867.1"/>
    <property type="molecule type" value="Genomic_DNA"/>
</dbReference>